<dbReference type="HAMAP" id="MF_01660">
    <property type="entry name" value="MenH"/>
    <property type="match status" value="1"/>
</dbReference>
<sequence>MKILCCDIEYNVDIRGQGDPLVLLHGFTGSSANWENPSQFLPENLQLIAIDIIGHGQTDSPADVSRYSMSRVVEDLKQILDILNIDLAVVLGYSMGGRLALSFAAAYPERINALILESSSPGLKTEQERRDRRQSDWNLAGFIEEKGVKAFIDYWGQIPLFQSQQLLLSKETQELIEKQRLNNSQPGLSNSLRGMGTGAQPSLWESMENLNFPVLLLTGSLDKKFCTIAKEMNELLTASEWVIIENAGHAVHVEQPEKFGKIVSDFLANRKG</sequence>
<dbReference type="PRINTS" id="PR00412">
    <property type="entry name" value="EPOXHYDRLASE"/>
</dbReference>
<name>A0ABS2QIJ1_9BACI</name>
<dbReference type="InterPro" id="IPR022485">
    <property type="entry name" value="SHCHC_synthase_MenH"/>
</dbReference>
<dbReference type="EMBL" id="JAFBFI010000009">
    <property type="protein sequence ID" value="MBM7692986.1"/>
    <property type="molecule type" value="Genomic_DNA"/>
</dbReference>
<feature type="domain" description="AB hydrolase-1" evidence="4">
    <location>
        <begin position="20"/>
        <end position="255"/>
    </location>
</feature>
<dbReference type="RefSeq" id="WP_204543424.1">
    <property type="nucleotide sequence ID" value="NZ_JAFBFI010000009.1"/>
</dbReference>
<dbReference type="SUPFAM" id="SSF53474">
    <property type="entry name" value="alpha/beta-Hydrolases"/>
    <property type="match status" value="1"/>
</dbReference>
<gene>
    <name evidence="3" type="primary">menH</name>
    <name evidence="5" type="ORF">JOC77_002417</name>
</gene>
<organism evidence="5 6">
    <name type="scientific">Peribacillus deserti</name>
    <dbReference type="NCBI Taxonomy" id="673318"/>
    <lineage>
        <taxon>Bacteria</taxon>
        <taxon>Bacillati</taxon>
        <taxon>Bacillota</taxon>
        <taxon>Bacilli</taxon>
        <taxon>Bacillales</taxon>
        <taxon>Bacillaceae</taxon>
        <taxon>Peribacillus</taxon>
    </lineage>
</organism>
<reference evidence="5 6" key="1">
    <citation type="submission" date="2021-01" db="EMBL/GenBank/DDBJ databases">
        <title>Genomic Encyclopedia of Type Strains, Phase IV (KMG-IV): sequencing the most valuable type-strain genomes for metagenomic binning, comparative biology and taxonomic classification.</title>
        <authorList>
            <person name="Goeker M."/>
        </authorList>
    </citation>
    <scope>NUCLEOTIDE SEQUENCE [LARGE SCALE GENOMIC DNA]</scope>
    <source>
        <strain evidence="5 6">DSM 105482</strain>
    </source>
</reference>
<comment type="subunit">
    <text evidence="3">Monomer.</text>
</comment>
<proteinExistence type="inferred from homology"/>
<dbReference type="NCBIfam" id="TIGR03695">
    <property type="entry name" value="menH_SHCHC"/>
    <property type="match status" value="1"/>
</dbReference>
<comment type="function">
    <text evidence="3">Catalyzes a proton abstraction reaction that results in 2,5-elimination of pyruvate from 2-succinyl-5-enolpyruvyl-6-hydroxy-3-cyclohexene-1-carboxylate (SEPHCHC) and the formation of 2-succinyl-6-hydroxy-2,4-cyclohexadiene-1-carboxylate (SHCHC).</text>
</comment>
<dbReference type="GO" id="GO:0070205">
    <property type="term" value="F:2-succinyl-6-hydroxy-2,4-cyclohexadiene-1-carboxylate synthase activity"/>
    <property type="evidence" value="ECO:0007669"/>
    <property type="project" value="UniProtKB-EC"/>
</dbReference>
<comment type="caution">
    <text evidence="5">The sequence shown here is derived from an EMBL/GenBank/DDBJ whole genome shotgun (WGS) entry which is preliminary data.</text>
</comment>
<dbReference type="PANTHER" id="PTHR42916:SF1">
    <property type="entry name" value="PROTEIN PHYLLO, CHLOROPLASTIC"/>
    <property type="match status" value="1"/>
</dbReference>
<comment type="pathway">
    <text evidence="3">Quinol/quinone metabolism; 1,4-dihydroxy-2-naphthoate biosynthesis; 1,4-dihydroxy-2-naphthoate from chorismate: step 3/7.</text>
</comment>
<evidence type="ECO:0000256" key="1">
    <source>
        <dbReference type="ARBA" id="ARBA00022428"/>
    </source>
</evidence>
<comment type="similarity">
    <text evidence="3">Belongs to the AB hydrolase superfamily. MenH family.</text>
</comment>
<accession>A0ABS2QIJ1</accession>
<evidence type="ECO:0000259" key="4">
    <source>
        <dbReference type="Pfam" id="PF00561"/>
    </source>
</evidence>
<dbReference type="PRINTS" id="PR00111">
    <property type="entry name" value="ABHYDROLASE"/>
</dbReference>
<dbReference type="EC" id="4.2.99.20" evidence="3"/>
<dbReference type="InterPro" id="IPR029058">
    <property type="entry name" value="AB_hydrolase_fold"/>
</dbReference>
<keyword evidence="2 3" id="KW-0456">Lyase</keyword>
<dbReference type="Proteomes" id="UP000823486">
    <property type="component" value="Unassembled WGS sequence"/>
</dbReference>
<evidence type="ECO:0000256" key="3">
    <source>
        <dbReference type="HAMAP-Rule" id="MF_01660"/>
    </source>
</evidence>
<dbReference type="PANTHER" id="PTHR42916">
    <property type="entry name" value="2-SUCCINYL-5-ENOLPYRUVYL-6-HYDROXY-3-CYCLOHEXENE-1-CARBOXYLATE SYNTHASE"/>
    <property type="match status" value="1"/>
</dbReference>
<protein>
    <recommendedName>
        <fullName evidence="3">Putative 2-succinyl-6-hydroxy-2,4-cyclohexadiene-1-carboxylate synthase</fullName>
        <shortName evidence="3">SHCHC synthase</shortName>
        <ecNumber evidence="3">4.2.99.20</ecNumber>
    </recommendedName>
</protein>
<evidence type="ECO:0000313" key="6">
    <source>
        <dbReference type="Proteomes" id="UP000823486"/>
    </source>
</evidence>
<dbReference type="Gene3D" id="3.40.50.1820">
    <property type="entry name" value="alpha/beta hydrolase"/>
    <property type="match status" value="1"/>
</dbReference>
<dbReference type="InterPro" id="IPR000073">
    <property type="entry name" value="AB_hydrolase_1"/>
</dbReference>
<keyword evidence="6" id="KW-1185">Reference proteome</keyword>
<dbReference type="Pfam" id="PF00561">
    <property type="entry name" value="Abhydrolase_1"/>
    <property type="match status" value="1"/>
</dbReference>
<evidence type="ECO:0000256" key="2">
    <source>
        <dbReference type="ARBA" id="ARBA00023239"/>
    </source>
</evidence>
<comment type="catalytic activity">
    <reaction evidence="3">
        <text>5-enolpyruvoyl-6-hydroxy-2-succinyl-cyclohex-3-ene-1-carboxylate = (1R,6R)-6-hydroxy-2-succinyl-cyclohexa-2,4-diene-1-carboxylate + pyruvate</text>
        <dbReference type="Rhea" id="RHEA:25597"/>
        <dbReference type="ChEBI" id="CHEBI:15361"/>
        <dbReference type="ChEBI" id="CHEBI:58689"/>
        <dbReference type="ChEBI" id="CHEBI:58818"/>
        <dbReference type="EC" id="4.2.99.20"/>
    </reaction>
</comment>
<evidence type="ECO:0000313" key="5">
    <source>
        <dbReference type="EMBL" id="MBM7692986.1"/>
    </source>
</evidence>
<comment type="pathway">
    <text evidence="3">Quinol/quinone metabolism; menaquinone biosynthesis.</text>
</comment>
<dbReference type="InterPro" id="IPR000639">
    <property type="entry name" value="Epox_hydrolase-like"/>
</dbReference>
<keyword evidence="1 3" id="KW-0474">Menaquinone biosynthesis</keyword>